<dbReference type="EMBL" id="CP003380">
    <property type="protein sequence ID" value="AFJ02480.1"/>
    <property type="molecule type" value="Genomic_DNA"/>
</dbReference>
<organism evidence="9 10">
    <name type="scientific">Methylophaga frappieri (strain ATCC BAA-2434 / DSM 25690 / JAM7)</name>
    <dbReference type="NCBI Taxonomy" id="754477"/>
    <lineage>
        <taxon>Bacteria</taxon>
        <taxon>Pseudomonadati</taxon>
        <taxon>Pseudomonadota</taxon>
        <taxon>Gammaproteobacteria</taxon>
        <taxon>Thiotrichales</taxon>
        <taxon>Piscirickettsiaceae</taxon>
        <taxon>Methylophaga</taxon>
    </lineage>
</organism>
<feature type="transmembrane region" description="Helical" evidence="7">
    <location>
        <begin position="465"/>
        <end position="484"/>
    </location>
</feature>
<evidence type="ECO:0000256" key="1">
    <source>
        <dbReference type="ARBA" id="ARBA00004651"/>
    </source>
</evidence>
<dbReference type="InterPro" id="IPR000515">
    <property type="entry name" value="MetI-like"/>
</dbReference>
<evidence type="ECO:0000259" key="8">
    <source>
        <dbReference type="PROSITE" id="PS50928"/>
    </source>
</evidence>
<dbReference type="PANTHER" id="PTHR30183">
    <property type="entry name" value="MOLYBDENUM TRANSPORT SYSTEM PERMEASE PROTEIN MODB"/>
    <property type="match status" value="1"/>
</dbReference>
<proteinExistence type="inferred from homology"/>
<evidence type="ECO:0000256" key="2">
    <source>
        <dbReference type="ARBA" id="ARBA00022448"/>
    </source>
</evidence>
<dbReference type="Pfam" id="PF00528">
    <property type="entry name" value="BPD_transp_1"/>
    <property type="match status" value="1"/>
</dbReference>
<dbReference type="STRING" id="754477.Q7C_1330"/>
<keyword evidence="6 7" id="KW-0472">Membrane</keyword>
<dbReference type="eggNOG" id="COG1178">
    <property type="taxonomic scope" value="Bacteria"/>
</dbReference>
<dbReference type="KEGG" id="mec:Q7C_1330"/>
<gene>
    <name evidence="9" type="ordered locus">Q7C_1330</name>
</gene>
<comment type="similarity">
    <text evidence="7">Belongs to the binding-protein-dependent transport system permease family.</text>
</comment>
<dbReference type="PATRIC" id="fig|754477.3.peg.1311"/>
<feature type="transmembrane region" description="Helical" evidence="7">
    <location>
        <begin position="332"/>
        <end position="352"/>
    </location>
</feature>
<evidence type="ECO:0000256" key="6">
    <source>
        <dbReference type="ARBA" id="ARBA00023136"/>
    </source>
</evidence>
<dbReference type="Gene3D" id="1.10.3720.10">
    <property type="entry name" value="MetI-like"/>
    <property type="match status" value="2"/>
</dbReference>
<sequence length="558" mass="60976" precursor="true">MSKNQSSSLYRNAVILTALLLALPVIVVLTFVFVPSGEVWAHLASTVLDDYIQHSLLLMLGVSIGTLLLGVSTAWLTTMCQFPGRSVFEWALLLPMAMPAYIIAYTYTGMLDFSGPVQTAIRDLTGWGYGDYWFPQIRSLGGAIVMLTLVLYPYVYLLSRAAFLNQSICVLDVSRTLGNGPWRTFYKVALPLARPAIIAGLSLVLMETLADFGTVQYFGVSTFTTGIFRTWFGLGSAAAAAQLAAGLMVFVFALIILERLSRRQARYHHTSRRHQDLRRYILQGNRAMGAFGLCLLILLFGFLLPATQLASWTWQVAGSILNAQFLDMLLNSLQLAAIAAMLALLIALAMAYGQRLYPSRSVRFAVRLAGMGYAVPGAVIAVGVMIPFAWLDNTLDSWLRDNWSISSGLLLSGTLVAVTFAYLCRFLAVALQTVESGLGKITPAMDEVGRSLGYQPMQALKKIHVPLLQGSLLTALLLVFVDVLKELPATLILRPFNFNTLAVRAYELASDERLAEAAPAALAIVVAGIIPVILLSRTITRSRRIANHVDANLRETDA</sequence>
<feature type="transmembrane region" description="Helical" evidence="7">
    <location>
        <begin position="517"/>
        <end position="535"/>
    </location>
</feature>
<keyword evidence="4 7" id="KW-0812">Transmembrane</keyword>
<dbReference type="HOGENOM" id="CLU_021838_0_2_6"/>
<protein>
    <submittedName>
        <fullName evidence="9">Ferric iron ABC transporter, permease protein</fullName>
    </submittedName>
</protein>
<name>I1YHT7_METFJ</name>
<dbReference type="GO" id="GO:0055085">
    <property type="term" value="P:transmembrane transport"/>
    <property type="evidence" value="ECO:0007669"/>
    <property type="project" value="InterPro"/>
</dbReference>
<reference evidence="9 10" key="1">
    <citation type="journal article" date="2012" name="J. Bacteriol.">
        <title>Complete genome sequences of Methylophaga sp. strain JAM1 and Methylophaga sp. strain JAM7.</title>
        <authorList>
            <person name="Villeneuve C."/>
            <person name="Martineau C."/>
            <person name="Mauffrey F."/>
            <person name="Villemur R."/>
        </authorList>
    </citation>
    <scope>NUCLEOTIDE SEQUENCE [LARGE SCALE GENOMIC DNA]</scope>
    <source>
        <strain evidence="9 10">JAM7</strain>
    </source>
</reference>
<feature type="transmembrane region" description="Helical" evidence="7">
    <location>
        <begin position="287"/>
        <end position="312"/>
    </location>
</feature>
<feature type="domain" description="ABC transmembrane type-1" evidence="8">
    <location>
        <begin position="52"/>
        <end position="256"/>
    </location>
</feature>
<evidence type="ECO:0000313" key="9">
    <source>
        <dbReference type="EMBL" id="AFJ02480.1"/>
    </source>
</evidence>
<comment type="subcellular location">
    <subcellularLocation>
        <location evidence="1 7">Cell membrane</location>
        <topology evidence="1 7">Multi-pass membrane protein</topology>
    </subcellularLocation>
</comment>
<dbReference type="AlphaFoldDB" id="I1YHT7"/>
<accession>I1YHT7</accession>
<evidence type="ECO:0000313" key="10">
    <source>
        <dbReference type="Proteomes" id="UP000009145"/>
    </source>
</evidence>
<dbReference type="InterPro" id="IPR035906">
    <property type="entry name" value="MetI-like_sf"/>
</dbReference>
<dbReference type="CDD" id="cd06261">
    <property type="entry name" value="TM_PBP2"/>
    <property type="match status" value="1"/>
</dbReference>
<dbReference type="RefSeq" id="WP_014703900.1">
    <property type="nucleotide sequence ID" value="NC_017856.1"/>
</dbReference>
<evidence type="ECO:0000256" key="7">
    <source>
        <dbReference type="RuleBase" id="RU363032"/>
    </source>
</evidence>
<dbReference type="PROSITE" id="PS50928">
    <property type="entry name" value="ABC_TM1"/>
    <property type="match status" value="2"/>
</dbReference>
<evidence type="ECO:0000256" key="3">
    <source>
        <dbReference type="ARBA" id="ARBA00022475"/>
    </source>
</evidence>
<feature type="transmembrane region" description="Helical" evidence="7">
    <location>
        <begin position="87"/>
        <end position="107"/>
    </location>
</feature>
<feature type="domain" description="ABC transmembrane type-1" evidence="8">
    <location>
        <begin position="329"/>
        <end position="535"/>
    </location>
</feature>
<evidence type="ECO:0000256" key="5">
    <source>
        <dbReference type="ARBA" id="ARBA00022989"/>
    </source>
</evidence>
<dbReference type="FunFam" id="1.10.3720.10:FF:000088">
    <property type="entry name" value="Iron(III) ABC transporter, permease protein"/>
    <property type="match status" value="1"/>
</dbReference>
<keyword evidence="3" id="KW-1003">Cell membrane</keyword>
<feature type="transmembrane region" description="Helical" evidence="7">
    <location>
        <begin position="403"/>
        <end position="423"/>
    </location>
</feature>
<feature type="transmembrane region" description="Helical" evidence="7">
    <location>
        <begin position="364"/>
        <end position="391"/>
    </location>
</feature>
<dbReference type="GO" id="GO:0005886">
    <property type="term" value="C:plasma membrane"/>
    <property type="evidence" value="ECO:0007669"/>
    <property type="project" value="UniProtKB-SubCell"/>
</dbReference>
<keyword evidence="5 7" id="KW-1133">Transmembrane helix</keyword>
<dbReference type="OrthoDB" id="9790211at2"/>
<feature type="transmembrane region" description="Helical" evidence="7">
    <location>
        <begin position="12"/>
        <end position="34"/>
    </location>
</feature>
<keyword evidence="2 7" id="KW-0813">Transport</keyword>
<dbReference type="Proteomes" id="UP000009145">
    <property type="component" value="Chromosome"/>
</dbReference>
<feature type="transmembrane region" description="Helical" evidence="7">
    <location>
        <begin position="231"/>
        <end position="257"/>
    </location>
</feature>
<feature type="transmembrane region" description="Helical" evidence="7">
    <location>
        <begin position="54"/>
        <end position="75"/>
    </location>
</feature>
<dbReference type="PANTHER" id="PTHR30183:SF2">
    <property type="entry name" value="IRON UTILIZATION PROTEIN"/>
    <property type="match status" value="1"/>
</dbReference>
<evidence type="ECO:0000256" key="4">
    <source>
        <dbReference type="ARBA" id="ARBA00022692"/>
    </source>
</evidence>
<feature type="transmembrane region" description="Helical" evidence="7">
    <location>
        <begin position="196"/>
        <end position="219"/>
    </location>
</feature>
<keyword evidence="10" id="KW-1185">Reference proteome</keyword>
<feature type="transmembrane region" description="Helical" evidence="7">
    <location>
        <begin position="137"/>
        <end position="157"/>
    </location>
</feature>
<dbReference type="SUPFAM" id="SSF161098">
    <property type="entry name" value="MetI-like"/>
    <property type="match status" value="2"/>
</dbReference>